<dbReference type="EMBL" id="LCQW01000006">
    <property type="protein sequence ID" value="KKW24558.1"/>
    <property type="molecule type" value="Genomic_DNA"/>
</dbReference>
<evidence type="ECO:0000256" key="1">
    <source>
        <dbReference type="ARBA" id="ARBA00022723"/>
    </source>
</evidence>
<dbReference type="Pfam" id="PF26233">
    <property type="entry name" value="NicX"/>
    <property type="match status" value="1"/>
</dbReference>
<proteinExistence type="predicted"/>
<name>A0A0G1X0A9_9BACT</name>
<evidence type="ECO:0008006" key="4">
    <source>
        <dbReference type="Google" id="ProtNLM"/>
    </source>
</evidence>
<evidence type="ECO:0000313" key="3">
    <source>
        <dbReference type="Proteomes" id="UP000034273"/>
    </source>
</evidence>
<dbReference type="PANTHER" id="PTHR34448">
    <property type="entry name" value="AMINOPEPTIDASE"/>
    <property type="match status" value="1"/>
</dbReference>
<dbReference type="PANTHER" id="PTHR34448:SF1">
    <property type="entry name" value="BLL6088 PROTEIN"/>
    <property type="match status" value="1"/>
</dbReference>
<dbReference type="GO" id="GO:0046872">
    <property type="term" value="F:metal ion binding"/>
    <property type="evidence" value="ECO:0007669"/>
    <property type="project" value="UniProtKB-KW"/>
</dbReference>
<organism evidence="2 3">
    <name type="scientific">Candidatus Kaiserbacteria bacterium GW2011_GWA2_52_12</name>
    <dbReference type="NCBI Taxonomy" id="1618671"/>
    <lineage>
        <taxon>Bacteria</taxon>
        <taxon>Candidatus Kaiseribacteriota</taxon>
    </lineage>
</organism>
<dbReference type="InterPro" id="IPR052170">
    <property type="entry name" value="M29_Exopeptidase"/>
</dbReference>
<evidence type="ECO:0000313" key="2">
    <source>
        <dbReference type="EMBL" id="KKW24558.1"/>
    </source>
</evidence>
<dbReference type="SUPFAM" id="SSF144052">
    <property type="entry name" value="Thermophilic metalloprotease-like"/>
    <property type="match status" value="1"/>
</dbReference>
<reference evidence="2 3" key="1">
    <citation type="journal article" date="2015" name="Nature">
        <title>rRNA introns, odd ribosomes, and small enigmatic genomes across a large radiation of phyla.</title>
        <authorList>
            <person name="Brown C.T."/>
            <person name="Hug L.A."/>
            <person name="Thomas B.C."/>
            <person name="Sharon I."/>
            <person name="Castelle C.J."/>
            <person name="Singh A."/>
            <person name="Wilkins M.J."/>
            <person name="Williams K.H."/>
            <person name="Banfield J.F."/>
        </authorList>
    </citation>
    <scope>NUCLEOTIDE SEQUENCE [LARGE SCALE GENOMIC DNA]</scope>
</reference>
<sequence>MKKNTRNSKLLQKHARVLVESCATTRKGERILLIFDGSTRAIEPYLHKAAQGATPHVAVEYMAASIMHCIEPPENVVRAMAIADVILAVTKYSLAHTTARFQATKRGARYLSLPDYGVKQLSQPSLSVDFHAHAEMGKRLKRILDKGTRITIRTKKGTNLELAIQRRIANWAPGFCDKPGMLGSPPDIETNIAPVETKSNGVIIVDGSIPCESIGLLSEDIRIVVKDGKITTIGTTKQGRILETLIDFVRDPKRRVLAEFGIGLNPDARLCGLMLEDEGCLGTVHFGFGSNATIGGKNKTAFHLDMVIRKPTVEVDDVPLMREGKLLV</sequence>
<dbReference type="STRING" id="1618671.UY67_C0006G0013"/>
<dbReference type="PATRIC" id="fig|1618671.3.peg.282"/>
<keyword evidence="1" id="KW-0479">Metal-binding</keyword>
<protein>
    <recommendedName>
        <fullName evidence="4">Leucyl aminopeptidase</fullName>
    </recommendedName>
</protein>
<accession>A0A0G1X0A9</accession>
<gene>
    <name evidence="2" type="ORF">UY67_C0006G0013</name>
</gene>
<dbReference type="Proteomes" id="UP000034273">
    <property type="component" value="Unassembled WGS sequence"/>
</dbReference>
<dbReference type="InterPro" id="IPR058739">
    <property type="entry name" value="NicX"/>
</dbReference>
<dbReference type="AlphaFoldDB" id="A0A0G1X0A9"/>
<comment type="caution">
    <text evidence="2">The sequence shown here is derived from an EMBL/GenBank/DDBJ whole genome shotgun (WGS) entry which is preliminary data.</text>
</comment>